<dbReference type="Proteomes" id="UP000538666">
    <property type="component" value="Unassembled WGS sequence"/>
</dbReference>
<evidence type="ECO:0000313" key="6">
    <source>
        <dbReference type="Proteomes" id="UP000538666"/>
    </source>
</evidence>
<name>A0A841JP70_9BACT</name>
<dbReference type="InterPro" id="IPR057326">
    <property type="entry name" value="KR_dom"/>
</dbReference>
<dbReference type="OrthoDB" id="151996at2"/>
<evidence type="ECO:0000256" key="2">
    <source>
        <dbReference type="ARBA" id="ARBA00023002"/>
    </source>
</evidence>
<gene>
    <name evidence="5" type="ORF">HNQ77_001106</name>
</gene>
<dbReference type="SMART" id="SM00822">
    <property type="entry name" value="PKS_KR"/>
    <property type="match status" value="1"/>
</dbReference>
<dbReference type="PRINTS" id="PR00080">
    <property type="entry name" value="SDRFAMILY"/>
</dbReference>
<dbReference type="AlphaFoldDB" id="A0A841JP70"/>
<dbReference type="SUPFAM" id="SSF51735">
    <property type="entry name" value="NAD(P)-binding Rossmann-fold domains"/>
    <property type="match status" value="1"/>
</dbReference>
<evidence type="ECO:0000256" key="3">
    <source>
        <dbReference type="RuleBase" id="RU000363"/>
    </source>
</evidence>
<accession>A0A841JP70</accession>
<dbReference type="PRINTS" id="PR00081">
    <property type="entry name" value="GDHRDH"/>
</dbReference>
<dbReference type="InterPro" id="IPR036291">
    <property type="entry name" value="NAD(P)-bd_dom_sf"/>
</dbReference>
<keyword evidence="6" id="KW-1185">Reference proteome</keyword>
<dbReference type="GO" id="GO:0016491">
    <property type="term" value="F:oxidoreductase activity"/>
    <property type="evidence" value="ECO:0007669"/>
    <property type="project" value="UniProtKB-KW"/>
</dbReference>
<protein>
    <submittedName>
        <fullName evidence="5">Short-subunit dehydrogenase</fullName>
    </submittedName>
</protein>
<dbReference type="RefSeq" id="WP_050062080.1">
    <property type="nucleotide sequence ID" value="NZ_JACHEK010000002.1"/>
</dbReference>
<evidence type="ECO:0000259" key="4">
    <source>
        <dbReference type="SMART" id="SM00822"/>
    </source>
</evidence>
<comment type="similarity">
    <text evidence="1 3">Belongs to the short-chain dehydrogenases/reductases (SDR) family.</text>
</comment>
<dbReference type="Gene3D" id="3.40.50.720">
    <property type="entry name" value="NAD(P)-binding Rossmann-like Domain"/>
    <property type="match status" value="1"/>
</dbReference>
<feature type="domain" description="Ketoreductase" evidence="4">
    <location>
        <begin position="35"/>
        <end position="224"/>
    </location>
</feature>
<proteinExistence type="inferred from homology"/>
<evidence type="ECO:0000313" key="5">
    <source>
        <dbReference type="EMBL" id="MBB6143162.1"/>
    </source>
</evidence>
<dbReference type="Pfam" id="PF00106">
    <property type="entry name" value="adh_short"/>
    <property type="match status" value="1"/>
</dbReference>
<dbReference type="InterPro" id="IPR002347">
    <property type="entry name" value="SDR_fam"/>
</dbReference>
<dbReference type="EMBL" id="JACHEK010000002">
    <property type="protein sequence ID" value="MBB6143162.1"/>
    <property type="molecule type" value="Genomic_DNA"/>
</dbReference>
<dbReference type="PANTHER" id="PTHR44196:SF1">
    <property type="entry name" value="DEHYDROGENASE_REDUCTASE SDR FAMILY MEMBER 7B"/>
    <property type="match status" value="1"/>
</dbReference>
<comment type="caution">
    <text evidence="5">The sequence shown here is derived from an EMBL/GenBank/DDBJ whole genome shotgun (WGS) entry which is preliminary data.</text>
</comment>
<evidence type="ECO:0000256" key="1">
    <source>
        <dbReference type="ARBA" id="ARBA00006484"/>
    </source>
</evidence>
<sequence length="314" mass="33219">MKKSALPYRNVLLSLAAAGVVYAALPRPQRIRRGQVAVITGGSRGLGLAIAHELGKAGVKLVLAARDGDQLAAAKEQLLFTQSFASGDDVLTVPCDVSNKHQAATLIETAHRHFGAIDLLINDAGVIEVGPIEDQTIEAFETAMSINFFGALHTIYAAMPHFLARGEGAIVNISSIGGKIPVPHLLPYVASKFALVGLSEGLNAELRHKGIRVTTVCPGLMRTGGEVHAHFSGDVAKEKLWFQTSARTPLISANVTRAARKIVAAVNAGRAEITITPQAWLAARAAGVAPESTQRIASLINTYVLPEPVNKVLR</sequence>
<dbReference type="GO" id="GO:0016020">
    <property type="term" value="C:membrane"/>
    <property type="evidence" value="ECO:0007669"/>
    <property type="project" value="TreeGrafter"/>
</dbReference>
<dbReference type="CDD" id="cd05233">
    <property type="entry name" value="SDR_c"/>
    <property type="match status" value="1"/>
</dbReference>
<dbReference type="PANTHER" id="PTHR44196">
    <property type="entry name" value="DEHYDROGENASE/REDUCTASE SDR FAMILY MEMBER 7B"/>
    <property type="match status" value="1"/>
</dbReference>
<reference evidence="5 6" key="1">
    <citation type="submission" date="2020-08" db="EMBL/GenBank/DDBJ databases">
        <title>Genomic Encyclopedia of Type Strains, Phase IV (KMG-IV): sequencing the most valuable type-strain genomes for metagenomic binning, comparative biology and taxonomic classification.</title>
        <authorList>
            <person name="Goeker M."/>
        </authorList>
    </citation>
    <scope>NUCLEOTIDE SEQUENCE [LARGE SCALE GENOMIC DNA]</scope>
    <source>
        <strain evidence="5 6">DSM 103733</strain>
    </source>
</reference>
<organism evidence="5 6">
    <name type="scientific">Silvibacterium bohemicum</name>
    <dbReference type="NCBI Taxonomy" id="1577686"/>
    <lineage>
        <taxon>Bacteria</taxon>
        <taxon>Pseudomonadati</taxon>
        <taxon>Acidobacteriota</taxon>
        <taxon>Terriglobia</taxon>
        <taxon>Terriglobales</taxon>
        <taxon>Acidobacteriaceae</taxon>
        <taxon>Silvibacterium</taxon>
    </lineage>
</organism>
<keyword evidence="2" id="KW-0560">Oxidoreductase</keyword>